<reference evidence="1 2" key="1">
    <citation type="journal article" date="2021" name="Sci. Rep.">
        <title>Chromosome anchoring in Senegalese sole (Solea senegalensis) reveals sex-associated markers and genome rearrangements in flatfish.</title>
        <authorList>
            <person name="Guerrero-Cozar I."/>
            <person name="Gomez-Garrido J."/>
            <person name="Berbel C."/>
            <person name="Martinez-Blanch J.F."/>
            <person name="Alioto T."/>
            <person name="Claros M.G."/>
            <person name="Gagnaire P.A."/>
            <person name="Manchado M."/>
        </authorList>
    </citation>
    <scope>NUCLEOTIDE SEQUENCE [LARGE SCALE GENOMIC DNA]</scope>
    <source>
        <strain evidence="1">Sse05_10M</strain>
    </source>
</reference>
<keyword evidence="2" id="KW-1185">Reference proteome</keyword>
<dbReference type="Proteomes" id="UP000693946">
    <property type="component" value="Linkage Group LG12"/>
</dbReference>
<evidence type="ECO:0000313" key="1">
    <source>
        <dbReference type="EMBL" id="KAG7518040.1"/>
    </source>
</evidence>
<proteinExistence type="predicted"/>
<gene>
    <name evidence="1" type="ORF">JOB18_023180</name>
</gene>
<protein>
    <submittedName>
        <fullName evidence="1">Uncharacterized protein</fullName>
    </submittedName>
</protein>
<accession>A0AAV6SLZ0</accession>
<evidence type="ECO:0000313" key="2">
    <source>
        <dbReference type="Proteomes" id="UP000693946"/>
    </source>
</evidence>
<name>A0AAV6SLZ0_SOLSE</name>
<dbReference type="EMBL" id="JAGKHQ010000004">
    <property type="protein sequence ID" value="KAG7518040.1"/>
    <property type="molecule type" value="Genomic_DNA"/>
</dbReference>
<sequence length="79" mass="9156">MAEAFGKTVKQLKQERTSLKVLSPNRQTTRAKRQMAWSNMNYKRSSTSSVPWQGVSAMRMMTTGLDYWQTLKQELRRAG</sequence>
<comment type="caution">
    <text evidence="1">The sequence shown here is derived from an EMBL/GenBank/DDBJ whole genome shotgun (WGS) entry which is preliminary data.</text>
</comment>
<organism evidence="1 2">
    <name type="scientific">Solea senegalensis</name>
    <name type="common">Senegalese sole</name>
    <dbReference type="NCBI Taxonomy" id="28829"/>
    <lineage>
        <taxon>Eukaryota</taxon>
        <taxon>Metazoa</taxon>
        <taxon>Chordata</taxon>
        <taxon>Craniata</taxon>
        <taxon>Vertebrata</taxon>
        <taxon>Euteleostomi</taxon>
        <taxon>Actinopterygii</taxon>
        <taxon>Neopterygii</taxon>
        <taxon>Teleostei</taxon>
        <taxon>Neoteleostei</taxon>
        <taxon>Acanthomorphata</taxon>
        <taxon>Carangaria</taxon>
        <taxon>Pleuronectiformes</taxon>
        <taxon>Pleuronectoidei</taxon>
        <taxon>Soleidae</taxon>
        <taxon>Solea</taxon>
    </lineage>
</organism>
<dbReference type="AlphaFoldDB" id="A0AAV6SLZ0"/>